<feature type="transmembrane region" description="Helical" evidence="2">
    <location>
        <begin position="608"/>
        <end position="630"/>
    </location>
</feature>
<dbReference type="Gene3D" id="3.40.710.10">
    <property type="entry name" value="DD-peptidase/beta-lactamase superfamily"/>
    <property type="match status" value="1"/>
</dbReference>
<feature type="region of interest" description="Disordered" evidence="1">
    <location>
        <begin position="32"/>
        <end position="52"/>
    </location>
</feature>
<proteinExistence type="predicted"/>
<dbReference type="PANTHER" id="PTHR46825">
    <property type="entry name" value="D-ALANYL-D-ALANINE-CARBOXYPEPTIDASE/ENDOPEPTIDASE AMPH"/>
    <property type="match status" value="1"/>
</dbReference>
<name>A0A286DWU1_9ACTN</name>
<evidence type="ECO:0000256" key="2">
    <source>
        <dbReference type="SAM" id="Phobius"/>
    </source>
</evidence>
<keyword evidence="2" id="KW-0472">Membrane</keyword>
<dbReference type="InterPro" id="IPR012338">
    <property type="entry name" value="Beta-lactam/transpept-like"/>
</dbReference>
<sequence>MGTRRRRWAPRGLGAGLALGALAWSLAPTAAPADTPAHAPLNTPLPSGEERARGLEDALDALLERQLAEYDIPGATVVVVADGREVLARGYGTAEAGRDVPVDPAGTGFFMGSVAKVLTATAVYQQVEAGRLDLDEDVNTYLDTFTVAEHPDDARPVTVADLLTHTAGFDDAILGRGAAEPGDAEGLAEALADHQPDRTRPAGEVATYDNYGFALAGHLVERVSGQPFDAYLDEHVLTPLGMEGSTFTQPPPGPMAERLALGHRPDGDGQAVARGQYGAWSPAGAGAVTTAHDMGRLLLALLNGGTPGDAAGDGDAARVLGEESVEAMTGRRFANDERLPGLGHALEERAWGGHRLLVKDGDLPGFHANMALLPDADVGVWVAYNGDGEEGRAWWAGQEVENLVAERVWDAPEVPRAVGGAAGGDAESGFYRSLRTSASDLTRASALTTAVEVEVHDDGTLTTRGPATRDPDIGSQRWVPVGEGVFRQEDGHETLAFADGRLLLGAFPSAAWERLDWYESPVLHQILLGTGAGVLLLSALYWTARAAFPSFWRRGGGAGEPSTRVALGLGWLTCVLVSAGAICFALLVADGNRMNETILLGDATLLRAVPLLLTTAALTALGTVACAGLAWPGRWWGPVARVHYGVVALAAMGTLYLAALYNLVP</sequence>
<evidence type="ECO:0000313" key="5">
    <source>
        <dbReference type="EMBL" id="SOD63135.1"/>
    </source>
</evidence>
<keyword evidence="6" id="KW-1185">Reference proteome</keyword>
<feature type="signal peptide" evidence="3">
    <location>
        <begin position="1"/>
        <end position="30"/>
    </location>
</feature>
<dbReference type="Proteomes" id="UP000219072">
    <property type="component" value="Unassembled WGS sequence"/>
</dbReference>
<dbReference type="SUPFAM" id="SSF56601">
    <property type="entry name" value="beta-lactamase/transpeptidase-like"/>
    <property type="match status" value="1"/>
</dbReference>
<gene>
    <name evidence="5" type="ORF">SAMN06297387_10976</name>
</gene>
<dbReference type="RefSeq" id="WP_097231622.1">
    <property type="nucleotide sequence ID" value="NZ_OCNE01000009.1"/>
</dbReference>
<dbReference type="PROSITE" id="PS51318">
    <property type="entry name" value="TAT"/>
    <property type="match status" value="1"/>
</dbReference>
<dbReference type="EMBL" id="OCNE01000009">
    <property type="protein sequence ID" value="SOD63135.1"/>
    <property type="molecule type" value="Genomic_DNA"/>
</dbReference>
<dbReference type="PANTHER" id="PTHR46825:SF9">
    <property type="entry name" value="BETA-LACTAMASE-RELATED DOMAIN-CONTAINING PROTEIN"/>
    <property type="match status" value="1"/>
</dbReference>
<dbReference type="AlphaFoldDB" id="A0A286DWU1"/>
<keyword evidence="3" id="KW-0732">Signal</keyword>
<evidence type="ECO:0000256" key="3">
    <source>
        <dbReference type="SAM" id="SignalP"/>
    </source>
</evidence>
<feature type="transmembrane region" description="Helical" evidence="2">
    <location>
        <begin position="565"/>
        <end position="588"/>
    </location>
</feature>
<keyword evidence="2" id="KW-0812">Transmembrane</keyword>
<evidence type="ECO:0000256" key="1">
    <source>
        <dbReference type="SAM" id="MobiDB-lite"/>
    </source>
</evidence>
<dbReference type="Pfam" id="PF00144">
    <property type="entry name" value="Beta-lactamase"/>
    <property type="match status" value="1"/>
</dbReference>
<organism evidence="5 6">
    <name type="scientific">Streptomyces zhaozhouensis</name>
    <dbReference type="NCBI Taxonomy" id="1300267"/>
    <lineage>
        <taxon>Bacteria</taxon>
        <taxon>Bacillati</taxon>
        <taxon>Actinomycetota</taxon>
        <taxon>Actinomycetes</taxon>
        <taxon>Kitasatosporales</taxon>
        <taxon>Streptomycetaceae</taxon>
        <taxon>Streptomyces</taxon>
    </lineage>
</organism>
<keyword evidence="2" id="KW-1133">Transmembrane helix</keyword>
<dbReference type="InterPro" id="IPR050491">
    <property type="entry name" value="AmpC-like"/>
</dbReference>
<dbReference type="InterPro" id="IPR006311">
    <property type="entry name" value="TAT_signal"/>
</dbReference>
<protein>
    <submittedName>
        <fullName evidence="5">CubicO group peptidase, beta-lactamase class C family</fullName>
    </submittedName>
</protein>
<dbReference type="InterPro" id="IPR001466">
    <property type="entry name" value="Beta-lactam-related"/>
</dbReference>
<feature type="transmembrane region" description="Helical" evidence="2">
    <location>
        <begin position="522"/>
        <end position="544"/>
    </location>
</feature>
<dbReference type="OrthoDB" id="4281716at2"/>
<evidence type="ECO:0000259" key="4">
    <source>
        <dbReference type="Pfam" id="PF00144"/>
    </source>
</evidence>
<accession>A0A286DWU1</accession>
<evidence type="ECO:0000313" key="6">
    <source>
        <dbReference type="Proteomes" id="UP000219072"/>
    </source>
</evidence>
<reference evidence="5 6" key="1">
    <citation type="submission" date="2017-09" db="EMBL/GenBank/DDBJ databases">
        <authorList>
            <person name="Ehlers B."/>
            <person name="Leendertz F.H."/>
        </authorList>
    </citation>
    <scope>NUCLEOTIDE SEQUENCE [LARGE SCALE GENOMIC DNA]</scope>
    <source>
        <strain evidence="5 6">CGMCC 4.7095</strain>
    </source>
</reference>
<feature type="transmembrane region" description="Helical" evidence="2">
    <location>
        <begin position="642"/>
        <end position="664"/>
    </location>
</feature>
<feature type="chain" id="PRO_5038332991" evidence="3">
    <location>
        <begin position="31"/>
        <end position="665"/>
    </location>
</feature>
<feature type="domain" description="Beta-lactamase-related" evidence="4">
    <location>
        <begin position="59"/>
        <end position="391"/>
    </location>
</feature>